<dbReference type="GO" id="GO:0006355">
    <property type="term" value="P:regulation of DNA-templated transcription"/>
    <property type="evidence" value="ECO:0007669"/>
    <property type="project" value="InterPro"/>
</dbReference>
<dbReference type="InterPro" id="IPR010992">
    <property type="entry name" value="IHF-like_DNA-bd_dom_sf"/>
</dbReference>
<dbReference type="STRING" id="756892.GCA_001922645_01074"/>
<reference evidence="10" key="3">
    <citation type="submission" date="2023-10" db="EMBL/GenBank/DDBJ databases">
        <authorList>
            <person name="Sykes E.M.E."/>
            <person name="Khan I.U.H."/>
            <person name="Kumar A."/>
        </authorList>
    </citation>
    <scope>NUCLEOTIDE SEQUENCE</scope>
    <source>
        <strain evidence="10">IK5</strain>
    </source>
</reference>
<dbReference type="PANTHER" id="PTHR33175:SF5">
    <property type="entry name" value="INTEGRATION HOST FACTOR SUBUNIT BETA"/>
    <property type="match status" value="1"/>
</dbReference>
<dbReference type="CDD" id="cd13836">
    <property type="entry name" value="IHF_B"/>
    <property type="match status" value="1"/>
</dbReference>
<dbReference type="PROSITE" id="PS00045">
    <property type="entry name" value="HISTONE_LIKE"/>
    <property type="match status" value="1"/>
</dbReference>
<dbReference type="GO" id="GO:0003677">
    <property type="term" value="F:DNA binding"/>
    <property type="evidence" value="ECO:0007669"/>
    <property type="project" value="UniProtKB-KW"/>
</dbReference>
<reference evidence="12 14" key="2">
    <citation type="submission" date="2020-02" db="EMBL/GenBank/DDBJ databases">
        <title>Tigecycline-resistant Acinetobacter species from pigs and migratory birds.</title>
        <authorList>
            <person name="Chen C."/>
            <person name="Sun J."/>
            <person name="Liao X.-P."/>
            <person name="Liu Y.-H."/>
        </authorList>
    </citation>
    <scope>NUCLEOTIDE SEQUENCE [LARGE SCALE GENOMIC DNA]</scope>
    <source>
        <strain evidence="12 14">C15_T</strain>
    </source>
</reference>
<evidence type="ECO:0000256" key="1">
    <source>
        <dbReference type="ARBA" id="ARBA00010529"/>
    </source>
</evidence>
<evidence type="ECO:0000313" key="14">
    <source>
        <dbReference type="Proteomes" id="UP000593812"/>
    </source>
</evidence>
<organism evidence="10 15">
    <name type="scientific">Acinetobacter indicus</name>
    <dbReference type="NCBI Taxonomy" id="756892"/>
    <lineage>
        <taxon>Bacteria</taxon>
        <taxon>Pseudomonadati</taxon>
        <taxon>Pseudomonadota</taxon>
        <taxon>Gammaproteobacteria</taxon>
        <taxon>Moraxellales</taxon>
        <taxon>Moraxellaceae</taxon>
        <taxon>Acinetobacter</taxon>
    </lineage>
</organism>
<comment type="function">
    <text evidence="9">This protein is one of the two subunits of integration host factor, a specific DNA-binding protein that functions in genetic recombination as well as in transcriptional and translational control.</text>
</comment>
<dbReference type="EMBL" id="CP044455">
    <property type="protein sequence ID" value="QIC70372.1"/>
    <property type="molecule type" value="Genomic_DNA"/>
</dbReference>
<reference evidence="11 13" key="1">
    <citation type="submission" date="2019-09" db="EMBL/GenBank/DDBJ databases">
        <title>Non-baumannii Acinetobacter spp. carrying blaNDM-1 isolated in China.</title>
        <authorList>
            <person name="Cui C."/>
            <person name="Chen C."/>
            <person name="Sun J."/>
            <person name="Liu Y."/>
        </authorList>
    </citation>
    <scope>NUCLEOTIDE SEQUENCE [LARGE SCALE GENOMIC DNA]</scope>
    <source>
        <strain evidence="11 13">B18</strain>
    </source>
</reference>
<keyword evidence="5 9" id="KW-0238">DNA-binding</keyword>
<dbReference type="GO" id="GO:0005694">
    <property type="term" value="C:chromosome"/>
    <property type="evidence" value="ECO:0007669"/>
    <property type="project" value="InterPro"/>
</dbReference>
<dbReference type="SUPFAM" id="SSF47729">
    <property type="entry name" value="IHF-like DNA-binding proteins"/>
    <property type="match status" value="1"/>
</dbReference>
<evidence type="ECO:0000313" key="15">
    <source>
        <dbReference type="Proteomes" id="UP001284654"/>
    </source>
</evidence>
<evidence type="ECO:0000256" key="2">
    <source>
        <dbReference type="ARBA" id="ARBA00018700"/>
    </source>
</evidence>
<dbReference type="InterPro" id="IPR005685">
    <property type="entry name" value="IHF_beta"/>
</dbReference>
<dbReference type="PANTHER" id="PTHR33175">
    <property type="entry name" value="DNA-BINDING PROTEIN HU"/>
    <property type="match status" value="1"/>
</dbReference>
<evidence type="ECO:0000313" key="10">
    <source>
        <dbReference type="EMBL" id="MDV4315515.1"/>
    </source>
</evidence>
<evidence type="ECO:0000313" key="12">
    <source>
        <dbReference type="EMBL" id="QOW41596.1"/>
    </source>
</evidence>
<dbReference type="GO" id="GO:0005829">
    <property type="term" value="C:cytosol"/>
    <property type="evidence" value="ECO:0007669"/>
    <property type="project" value="TreeGrafter"/>
</dbReference>
<dbReference type="GeneID" id="69465746"/>
<dbReference type="SMART" id="SM00411">
    <property type="entry name" value="BHL"/>
    <property type="match status" value="1"/>
</dbReference>
<proteinExistence type="inferred from homology"/>
<evidence type="ECO:0000313" key="13">
    <source>
        <dbReference type="Proteomes" id="UP000503440"/>
    </source>
</evidence>
<dbReference type="AlphaFoldDB" id="A0A0F3LQK1"/>
<dbReference type="RefSeq" id="WP_005177533.1">
    <property type="nucleotide sequence ID" value="NZ_CAXNYR010000004.1"/>
</dbReference>
<dbReference type="EMBL" id="JAWJYY010000001">
    <property type="protein sequence ID" value="MDV4315515.1"/>
    <property type="molecule type" value="Genomic_DNA"/>
</dbReference>
<dbReference type="InterPro" id="IPR020816">
    <property type="entry name" value="Histone-like_DNA-bd_CS"/>
</dbReference>
<dbReference type="KEGG" id="aid:CTZ23_07985"/>
<dbReference type="InterPro" id="IPR000119">
    <property type="entry name" value="Hist_DNA-bd"/>
</dbReference>
<dbReference type="Proteomes" id="UP000593812">
    <property type="component" value="Chromosome"/>
</dbReference>
<evidence type="ECO:0000256" key="8">
    <source>
        <dbReference type="RuleBase" id="RU003939"/>
    </source>
</evidence>
<dbReference type="GO" id="GO:0006310">
    <property type="term" value="P:DNA recombination"/>
    <property type="evidence" value="ECO:0007669"/>
    <property type="project" value="UniProtKB-KW"/>
</dbReference>
<dbReference type="NCBIfam" id="NF001222">
    <property type="entry name" value="PRK00199.1"/>
    <property type="match status" value="1"/>
</dbReference>
<evidence type="ECO:0000256" key="6">
    <source>
        <dbReference type="ARBA" id="ARBA00023163"/>
    </source>
</evidence>
<gene>
    <name evidence="11" type="ORF">FSC09_08060</name>
    <name evidence="12" type="ORF">G0027_01290</name>
    <name evidence="10" type="ORF">MSG88_07000</name>
</gene>
<keyword evidence="6 9" id="KW-0804">Transcription</keyword>
<comment type="similarity">
    <text evidence="1 8">Belongs to the bacterial histone-like protein family.</text>
</comment>
<evidence type="ECO:0000256" key="4">
    <source>
        <dbReference type="ARBA" id="ARBA00023015"/>
    </source>
</evidence>
<accession>A0A0F3LQK1</accession>
<evidence type="ECO:0000256" key="7">
    <source>
        <dbReference type="ARBA" id="ARBA00023172"/>
    </source>
</evidence>
<dbReference type="Pfam" id="PF00216">
    <property type="entry name" value="Bac_DNA_binding"/>
    <property type="match status" value="1"/>
</dbReference>
<dbReference type="GO" id="GO:0006417">
    <property type="term" value="P:regulation of translation"/>
    <property type="evidence" value="ECO:0007669"/>
    <property type="project" value="UniProtKB-KW"/>
</dbReference>
<protein>
    <recommendedName>
        <fullName evidence="2 9">Integration host factor subunit beta</fullName>
    </recommendedName>
</protein>
<keyword evidence="7 9" id="KW-0233">DNA recombination</keyword>
<dbReference type="Gene3D" id="4.10.520.10">
    <property type="entry name" value="IHF-like DNA-binding proteins"/>
    <property type="match status" value="1"/>
</dbReference>
<evidence type="ECO:0000313" key="11">
    <source>
        <dbReference type="EMBL" id="QIC70372.1"/>
    </source>
</evidence>
<comment type="subunit">
    <text evidence="9">Heterodimer of an alpha and a beta chain.</text>
</comment>
<dbReference type="PRINTS" id="PR01727">
    <property type="entry name" value="DNABINDINGHU"/>
</dbReference>
<dbReference type="Proteomes" id="UP001284654">
    <property type="component" value="Unassembled WGS sequence"/>
</dbReference>
<dbReference type="GO" id="GO:0030527">
    <property type="term" value="F:structural constituent of chromatin"/>
    <property type="evidence" value="ECO:0007669"/>
    <property type="project" value="InterPro"/>
</dbReference>
<sequence>MTTEALNKSDLIERISLKNPHLAEPLVEEAVKIMIDQMIESLSADNRIEIRGFGSFALHHREPRVGRNPKTGKSVKVAAKAVPHFKPGKALRDAVNASAEK</sequence>
<keyword evidence="3 9" id="KW-0810">Translation regulation</keyword>
<name>A0A0F3LQK1_9GAMM</name>
<dbReference type="EMBL" id="CP048654">
    <property type="protein sequence ID" value="QOW41596.1"/>
    <property type="molecule type" value="Genomic_DNA"/>
</dbReference>
<evidence type="ECO:0000256" key="3">
    <source>
        <dbReference type="ARBA" id="ARBA00022845"/>
    </source>
</evidence>
<dbReference type="NCBIfam" id="TIGR00988">
    <property type="entry name" value="hip"/>
    <property type="match status" value="1"/>
</dbReference>
<evidence type="ECO:0000256" key="9">
    <source>
        <dbReference type="RuleBase" id="RU003941"/>
    </source>
</evidence>
<keyword evidence="4 9" id="KW-0805">Transcription regulation</keyword>
<dbReference type="Proteomes" id="UP000503440">
    <property type="component" value="Chromosome"/>
</dbReference>
<evidence type="ECO:0000256" key="5">
    <source>
        <dbReference type="ARBA" id="ARBA00023125"/>
    </source>
</evidence>